<gene>
    <name evidence="1" type="ORF">H9717_06460</name>
</gene>
<sequence>MFDLNIPVDPIRDYHLADWKYEKIMEEIADFEKALDEDHEIALKLAAFGSSVTMVVTSIGYQNPDMLYFYGFVNGKDAQLIQHVSQLNFLMTSVERKDKTKPARRIGFRLSDISEDRT</sequence>
<dbReference type="EMBL" id="DWYY01000066">
    <property type="protein sequence ID" value="HJA92744.1"/>
    <property type="molecule type" value="Genomic_DNA"/>
</dbReference>
<name>A0A9D2KZW0_9FIRM</name>
<dbReference type="Proteomes" id="UP000886858">
    <property type="component" value="Unassembled WGS sequence"/>
</dbReference>
<evidence type="ECO:0000313" key="1">
    <source>
        <dbReference type="EMBL" id="HJA92744.1"/>
    </source>
</evidence>
<dbReference type="AlphaFoldDB" id="A0A9D2KZW0"/>
<organism evidence="1 2">
    <name type="scientific">Candidatus Eisenbergiella merdipullorum</name>
    <dbReference type="NCBI Taxonomy" id="2838553"/>
    <lineage>
        <taxon>Bacteria</taxon>
        <taxon>Bacillati</taxon>
        <taxon>Bacillota</taxon>
        <taxon>Clostridia</taxon>
        <taxon>Lachnospirales</taxon>
        <taxon>Lachnospiraceae</taxon>
        <taxon>Eisenbergiella</taxon>
    </lineage>
</organism>
<accession>A0A9D2KZW0</accession>
<reference evidence="1" key="2">
    <citation type="submission" date="2021-04" db="EMBL/GenBank/DDBJ databases">
        <authorList>
            <person name="Gilroy R."/>
        </authorList>
    </citation>
    <scope>NUCLEOTIDE SEQUENCE</scope>
    <source>
        <strain evidence="1">CHK179-7159</strain>
    </source>
</reference>
<dbReference type="InterPro" id="IPR046171">
    <property type="entry name" value="DUF6173"/>
</dbReference>
<proteinExistence type="predicted"/>
<reference evidence="1" key="1">
    <citation type="journal article" date="2021" name="PeerJ">
        <title>Extensive microbial diversity within the chicken gut microbiome revealed by metagenomics and culture.</title>
        <authorList>
            <person name="Gilroy R."/>
            <person name="Ravi A."/>
            <person name="Getino M."/>
            <person name="Pursley I."/>
            <person name="Horton D.L."/>
            <person name="Alikhan N.F."/>
            <person name="Baker D."/>
            <person name="Gharbi K."/>
            <person name="Hall N."/>
            <person name="Watson M."/>
            <person name="Adriaenssens E.M."/>
            <person name="Foster-Nyarko E."/>
            <person name="Jarju S."/>
            <person name="Secka A."/>
            <person name="Antonio M."/>
            <person name="Oren A."/>
            <person name="Chaudhuri R.R."/>
            <person name="La Ragione R."/>
            <person name="Hildebrand F."/>
            <person name="Pallen M.J."/>
        </authorList>
    </citation>
    <scope>NUCLEOTIDE SEQUENCE</scope>
    <source>
        <strain evidence="1">CHK179-7159</strain>
    </source>
</reference>
<evidence type="ECO:0000313" key="2">
    <source>
        <dbReference type="Proteomes" id="UP000886858"/>
    </source>
</evidence>
<comment type="caution">
    <text evidence="1">The sequence shown here is derived from an EMBL/GenBank/DDBJ whole genome shotgun (WGS) entry which is preliminary data.</text>
</comment>
<protein>
    <submittedName>
        <fullName evidence="1">Uncharacterized protein</fullName>
    </submittedName>
</protein>
<dbReference type="Pfam" id="PF19670">
    <property type="entry name" value="DUF6173"/>
    <property type="match status" value="1"/>
</dbReference>